<dbReference type="Bgee" id="ENSLOCG00000016019">
    <property type="expression patterns" value="Expressed in intestine and 3 other cell types or tissues"/>
</dbReference>
<reference evidence="34" key="3">
    <citation type="submission" date="2025-09" db="UniProtKB">
        <authorList>
            <consortium name="Ensembl"/>
        </authorList>
    </citation>
    <scope>IDENTIFICATION</scope>
</reference>
<feature type="transmembrane region" description="Helical" evidence="33">
    <location>
        <begin position="449"/>
        <end position="469"/>
    </location>
</feature>
<evidence type="ECO:0000256" key="21">
    <source>
        <dbReference type="ARBA" id="ARBA00023136"/>
    </source>
</evidence>
<keyword evidence="20" id="KW-0445">Lipid transport</keyword>
<keyword evidence="18 33" id="KW-1133">Transmembrane helix</keyword>
<comment type="catalytic activity">
    <reaction evidence="1">
        <text>(9Z,12Z)-octadecadienoate(out) = (9Z,12Z)-octadecadienoate(in)</text>
        <dbReference type="Rhea" id="RHEA:45264"/>
        <dbReference type="ChEBI" id="CHEBI:30245"/>
    </reaction>
    <physiologicalReaction direction="left-to-right" evidence="1">
        <dbReference type="Rhea" id="RHEA:45265"/>
    </physiologicalReaction>
</comment>
<dbReference type="Proteomes" id="UP000018468">
    <property type="component" value="Linkage group LG8"/>
</dbReference>
<evidence type="ECO:0000256" key="11">
    <source>
        <dbReference type="ARBA" id="ARBA00020772"/>
    </source>
</evidence>
<dbReference type="GO" id="GO:0044539">
    <property type="term" value="P:long-chain fatty acid import into cell"/>
    <property type="evidence" value="ECO:0000318"/>
    <property type="project" value="GO_Central"/>
</dbReference>
<evidence type="ECO:0000313" key="34">
    <source>
        <dbReference type="Ensembl" id="ENSLOCP00000019733.1"/>
    </source>
</evidence>
<evidence type="ECO:0000256" key="1">
    <source>
        <dbReference type="ARBA" id="ARBA00000542"/>
    </source>
</evidence>
<evidence type="ECO:0000256" key="5">
    <source>
        <dbReference type="ARBA" id="ARBA00001892"/>
    </source>
</evidence>
<evidence type="ECO:0000256" key="9">
    <source>
        <dbReference type="ARBA" id="ARBA00004651"/>
    </source>
</evidence>
<evidence type="ECO:0000256" key="33">
    <source>
        <dbReference type="SAM" id="Phobius"/>
    </source>
</evidence>
<dbReference type="EMBL" id="AHAT01021039">
    <property type="status" value="NOT_ANNOTATED_CDS"/>
    <property type="molecule type" value="Genomic_DNA"/>
</dbReference>
<keyword evidence="24" id="KW-0675">Receptor</keyword>
<dbReference type="GO" id="GO:0033552">
    <property type="term" value="P:response to vitamin B3"/>
    <property type="evidence" value="ECO:0007669"/>
    <property type="project" value="Ensembl"/>
</dbReference>
<keyword evidence="14" id="KW-1017">Isopeptide bond</keyword>
<evidence type="ECO:0000256" key="15">
    <source>
        <dbReference type="ARBA" id="ARBA00022692"/>
    </source>
</evidence>
<dbReference type="PRINTS" id="PR01609">
    <property type="entry name" value="CD36FAMILY"/>
</dbReference>
<dbReference type="STRING" id="7918.ENSLOCP00000019733"/>
<evidence type="ECO:0000256" key="19">
    <source>
        <dbReference type="ARBA" id="ARBA00023034"/>
    </source>
</evidence>
<dbReference type="GeneTree" id="ENSGT00940000153372"/>
<keyword evidence="15 33" id="KW-0812">Transmembrane</keyword>
<evidence type="ECO:0000256" key="18">
    <source>
        <dbReference type="ARBA" id="ARBA00022989"/>
    </source>
</evidence>
<evidence type="ECO:0000256" key="12">
    <source>
        <dbReference type="ARBA" id="ARBA00022448"/>
    </source>
</evidence>
<reference evidence="34" key="2">
    <citation type="submission" date="2025-08" db="UniProtKB">
        <authorList>
            <consortium name="Ensembl"/>
        </authorList>
    </citation>
    <scope>IDENTIFICATION</scope>
</reference>
<evidence type="ECO:0000256" key="2">
    <source>
        <dbReference type="ARBA" id="ARBA00000626"/>
    </source>
</evidence>
<dbReference type="GO" id="GO:0016324">
    <property type="term" value="C:apical plasma membrane"/>
    <property type="evidence" value="ECO:0007669"/>
    <property type="project" value="UniProtKB-SubCell"/>
</dbReference>
<organism evidence="34 35">
    <name type="scientific">Lepisosteus oculatus</name>
    <name type="common">Spotted gar</name>
    <dbReference type="NCBI Taxonomy" id="7918"/>
    <lineage>
        <taxon>Eukaryota</taxon>
        <taxon>Metazoa</taxon>
        <taxon>Chordata</taxon>
        <taxon>Craniata</taxon>
        <taxon>Vertebrata</taxon>
        <taxon>Euteleostomi</taxon>
        <taxon>Actinopterygii</taxon>
        <taxon>Neopterygii</taxon>
        <taxon>Holostei</taxon>
        <taxon>Semionotiformes</taxon>
        <taxon>Lepisosteidae</taxon>
        <taxon>Lepisosteus</taxon>
    </lineage>
</organism>
<keyword evidence="17" id="KW-0130">Cell adhesion</keyword>
<keyword evidence="19" id="KW-0333">Golgi apparatus</keyword>
<evidence type="ECO:0000256" key="29">
    <source>
        <dbReference type="ARBA" id="ARBA00031821"/>
    </source>
</evidence>
<comment type="catalytic activity">
    <reaction evidence="4">
        <text>tetradecanoate(out) = tetradecanoate(in)</text>
        <dbReference type="Rhea" id="RHEA:45252"/>
        <dbReference type="ChEBI" id="CHEBI:30807"/>
    </reaction>
    <physiologicalReaction direction="left-to-right" evidence="4">
        <dbReference type="Rhea" id="RHEA:45253"/>
    </physiologicalReaction>
</comment>
<dbReference type="GO" id="GO:0009986">
    <property type="term" value="C:cell surface"/>
    <property type="evidence" value="ECO:0000318"/>
    <property type="project" value="GO_Central"/>
</dbReference>
<dbReference type="GO" id="GO:0005901">
    <property type="term" value="C:caveola"/>
    <property type="evidence" value="ECO:0000318"/>
    <property type="project" value="GO_Central"/>
</dbReference>
<dbReference type="OMA" id="AFQNWLV"/>
<dbReference type="GO" id="GO:0034383">
    <property type="term" value="P:low-density lipoprotein particle clearance"/>
    <property type="evidence" value="ECO:0000318"/>
    <property type="project" value="GO_Central"/>
</dbReference>
<dbReference type="AlphaFoldDB" id="W5NGH4"/>
<comment type="similarity">
    <text evidence="10">Belongs to the CD36 family.</text>
</comment>
<feature type="disulfide bond" evidence="32">
    <location>
        <begin position="275"/>
        <end position="336"/>
    </location>
</feature>
<keyword evidence="22" id="KW-0564">Palmitate</keyword>
<evidence type="ECO:0000256" key="25">
    <source>
        <dbReference type="ARBA" id="ARBA00023180"/>
    </source>
</evidence>
<dbReference type="GO" id="GO:0019915">
    <property type="term" value="P:lipid storage"/>
    <property type="evidence" value="ECO:0000318"/>
    <property type="project" value="GO_Central"/>
</dbReference>
<evidence type="ECO:0000256" key="28">
    <source>
        <dbReference type="ARBA" id="ARBA00029966"/>
    </source>
</evidence>
<dbReference type="GO" id="GO:0030169">
    <property type="term" value="F:low-density lipoprotein particle binding"/>
    <property type="evidence" value="ECO:0000318"/>
    <property type="project" value="GO_Central"/>
</dbReference>
<feature type="transmembrane region" description="Helical" evidence="33">
    <location>
        <begin position="7"/>
        <end position="29"/>
    </location>
</feature>
<dbReference type="Pfam" id="PF01130">
    <property type="entry name" value="CD36"/>
    <property type="match status" value="1"/>
</dbReference>
<evidence type="ECO:0000256" key="20">
    <source>
        <dbReference type="ARBA" id="ARBA00023055"/>
    </source>
</evidence>
<comment type="catalytic activity">
    <reaction evidence="2">
        <text>(9Z)-octadecenoate(out) = (9Z)-octadecenoate(in)</text>
        <dbReference type="Rhea" id="RHEA:33655"/>
        <dbReference type="ChEBI" id="CHEBI:30823"/>
    </reaction>
    <physiologicalReaction direction="left-to-right" evidence="2">
        <dbReference type="Rhea" id="RHEA:33656"/>
    </physiologicalReaction>
</comment>
<comment type="subcellular location">
    <subcellularLocation>
        <location evidence="6">Apical cell membrane</location>
    </subcellularLocation>
    <subcellularLocation>
        <location evidence="9">Cell membrane</location>
        <topology evidence="9">Multi-pass membrane protein</topology>
    </subcellularLocation>
    <subcellularLocation>
        <location evidence="8">Golgi apparatus</location>
    </subcellularLocation>
    <subcellularLocation>
        <location evidence="7">Membrane raft</location>
    </subcellularLocation>
</comment>
<keyword evidence="12" id="KW-0813">Transport</keyword>
<dbReference type="eggNOG" id="KOG3776">
    <property type="taxonomic scope" value="Eukaryota"/>
</dbReference>
<evidence type="ECO:0000256" key="22">
    <source>
        <dbReference type="ARBA" id="ARBA00023139"/>
    </source>
</evidence>
<evidence type="ECO:0000256" key="23">
    <source>
        <dbReference type="ARBA" id="ARBA00023157"/>
    </source>
</evidence>
<keyword evidence="26" id="KW-0449">Lipoprotein</keyword>
<evidence type="ECO:0000256" key="16">
    <source>
        <dbReference type="ARBA" id="ARBA00022843"/>
    </source>
</evidence>
<dbReference type="InterPro" id="IPR002159">
    <property type="entry name" value="CD36_fam"/>
</dbReference>
<dbReference type="GO" id="GO:0005794">
    <property type="term" value="C:Golgi apparatus"/>
    <property type="evidence" value="ECO:0007669"/>
    <property type="project" value="UniProtKB-SubCell"/>
</dbReference>
<dbReference type="PRINTS" id="PR01610">
    <property type="entry name" value="CD36ANTIGEN"/>
</dbReference>
<dbReference type="GO" id="GO:0006955">
    <property type="term" value="P:immune response"/>
    <property type="evidence" value="ECO:0007669"/>
    <property type="project" value="Ensembl"/>
</dbReference>
<evidence type="ECO:0000256" key="17">
    <source>
        <dbReference type="ARBA" id="ARBA00022889"/>
    </source>
</evidence>
<comment type="catalytic activity">
    <reaction evidence="27">
        <text>tetracosanoate(out) = tetracosanoate(in)</text>
        <dbReference type="Rhea" id="RHEA:45260"/>
        <dbReference type="ChEBI" id="CHEBI:31014"/>
    </reaction>
    <physiologicalReaction direction="left-to-right" evidence="27">
        <dbReference type="Rhea" id="RHEA:45261"/>
    </physiologicalReaction>
</comment>
<dbReference type="GO" id="GO:0150094">
    <property type="term" value="P:amyloid-beta clearance by cellular catabolic process"/>
    <property type="evidence" value="ECO:0000318"/>
    <property type="project" value="GO_Central"/>
</dbReference>
<dbReference type="HOGENOM" id="CLU_019853_0_0_1"/>
<evidence type="ECO:0000256" key="14">
    <source>
        <dbReference type="ARBA" id="ARBA00022499"/>
    </source>
</evidence>
<dbReference type="Ensembl" id="ENSLOCT00000019765.1">
    <property type="protein sequence ID" value="ENSLOCP00000019733.1"/>
    <property type="gene ID" value="ENSLOCG00000016019.1"/>
</dbReference>
<evidence type="ECO:0000256" key="8">
    <source>
        <dbReference type="ARBA" id="ARBA00004555"/>
    </source>
</evidence>
<dbReference type="FunCoup" id="W5NGH4">
    <property type="interactions" value="240"/>
</dbReference>
<keyword evidence="16" id="KW-0832">Ubl conjugation</keyword>
<dbReference type="GO" id="GO:0042742">
    <property type="term" value="P:defense response to bacterium"/>
    <property type="evidence" value="ECO:0007669"/>
    <property type="project" value="Ensembl"/>
</dbReference>
<dbReference type="PANTHER" id="PTHR11923">
    <property type="entry name" value="SCAVENGER RECEPTOR CLASS B TYPE-1 SR-B1"/>
    <property type="match status" value="1"/>
</dbReference>
<keyword evidence="21 33" id="KW-0472">Membrane</keyword>
<evidence type="ECO:0000256" key="7">
    <source>
        <dbReference type="ARBA" id="ARBA00004285"/>
    </source>
</evidence>
<dbReference type="GO" id="GO:0034694">
    <property type="term" value="P:response to prostaglandin"/>
    <property type="evidence" value="ECO:0007669"/>
    <property type="project" value="Ensembl"/>
</dbReference>
<evidence type="ECO:0000256" key="24">
    <source>
        <dbReference type="ARBA" id="ARBA00023170"/>
    </source>
</evidence>
<reference evidence="35" key="1">
    <citation type="submission" date="2011-12" db="EMBL/GenBank/DDBJ databases">
        <title>The Draft Genome of Lepisosteus oculatus.</title>
        <authorList>
            <consortium name="The Broad Institute Genome Assembly &amp; Analysis Group"/>
            <consortium name="Computational R&amp;D Group"/>
            <consortium name="and Sequencing Platform"/>
            <person name="Di Palma F."/>
            <person name="Alfoldi J."/>
            <person name="Johnson J."/>
            <person name="Berlin A."/>
            <person name="Gnerre S."/>
            <person name="Jaffe D."/>
            <person name="MacCallum I."/>
            <person name="Young S."/>
            <person name="Walker B.J."/>
            <person name="Lander E.S."/>
            <person name="Lindblad-Toh K."/>
        </authorList>
    </citation>
    <scope>NUCLEOTIDE SEQUENCE [LARGE SCALE GENOMIC DNA]</scope>
</reference>
<dbReference type="PANTHER" id="PTHR11923:SF12">
    <property type="entry name" value="PLATELET GLYCOPROTEIN 4"/>
    <property type="match status" value="1"/>
</dbReference>
<name>W5NGH4_LEPOC</name>
<keyword evidence="25" id="KW-0325">Glycoprotein</keyword>
<keyword evidence="23 32" id="KW-1015">Disulfide bond</keyword>
<feature type="disulfide bond" evidence="32">
    <location>
        <begin position="246"/>
        <end position="314"/>
    </location>
</feature>
<keyword evidence="35" id="KW-1185">Reference proteome</keyword>
<evidence type="ECO:0000256" key="26">
    <source>
        <dbReference type="ARBA" id="ARBA00023288"/>
    </source>
</evidence>
<evidence type="ECO:0000313" key="35">
    <source>
        <dbReference type="Proteomes" id="UP000018468"/>
    </source>
</evidence>
<comment type="catalytic activity">
    <reaction evidence="3">
        <text>hexadecanoate(out) = hexadecanoate(in)</text>
        <dbReference type="Rhea" id="RHEA:45256"/>
        <dbReference type="ChEBI" id="CHEBI:7896"/>
    </reaction>
    <physiologicalReaction direction="left-to-right" evidence="3">
        <dbReference type="Rhea" id="RHEA:45257"/>
    </physiologicalReaction>
</comment>
<dbReference type="GO" id="GO:0042953">
    <property type="term" value="P:lipoprotein transport"/>
    <property type="evidence" value="ECO:0000318"/>
    <property type="project" value="GO_Central"/>
</dbReference>
<evidence type="ECO:0000256" key="13">
    <source>
        <dbReference type="ARBA" id="ARBA00022475"/>
    </source>
</evidence>
<evidence type="ECO:0000256" key="10">
    <source>
        <dbReference type="ARBA" id="ARBA00010532"/>
    </source>
</evidence>
<protein>
    <recommendedName>
        <fullName evidence="11">Platelet glycoprotein 4</fullName>
    </recommendedName>
    <alternativeName>
        <fullName evidence="31">Glycoprotein IIIb</fullName>
    </alternativeName>
    <alternativeName>
        <fullName evidence="29">PAS IV</fullName>
    </alternativeName>
    <alternativeName>
        <fullName evidence="30">PAS-4</fullName>
    </alternativeName>
    <alternativeName>
        <fullName evidence="28">Platelet glycoprotein IV</fullName>
    </alternativeName>
</protein>
<dbReference type="InParanoid" id="W5NGH4"/>
<evidence type="ECO:0000256" key="6">
    <source>
        <dbReference type="ARBA" id="ARBA00004221"/>
    </source>
</evidence>
<dbReference type="GO" id="GO:0006898">
    <property type="term" value="P:receptor-mediated endocytosis"/>
    <property type="evidence" value="ECO:0000318"/>
    <property type="project" value="GO_Central"/>
</dbReference>
<evidence type="ECO:0000256" key="31">
    <source>
        <dbReference type="ARBA" id="ARBA00032780"/>
    </source>
</evidence>
<evidence type="ECO:0000256" key="4">
    <source>
        <dbReference type="ARBA" id="ARBA00000996"/>
    </source>
</evidence>
<accession>W5NGH4</accession>
<dbReference type="GO" id="GO:0007606">
    <property type="term" value="P:sensory perception of chemical stimulus"/>
    <property type="evidence" value="ECO:0007669"/>
    <property type="project" value="Ensembl"/>
</dbReference>
<dbReference type="InterPro" id="IPR005428">
    <property type="entry name" value="CD36/SCARB1/SNMP1"/>
</dbReference>
<feature type="disulfide bond" evidence="32">
    <location>
        <begin position="316"/>
        <end position="325"/>
    </location>
</feature>
<comment type="catalytic activity">
    <reaction evidence="5">
        <text>butanoate(out) = butanoate(in)</text>
        <dbReference type="Rhea" id="RHEA:45248"/>
        <dbReference type="ChEBI" id="CHEBI:17968"/>
    </reaction>
    <physiologicalReaction direction="left-to-right" evidence="5">
        <dbReference type="Rhea" id="RHEA:45249"/>
    </physiologicalReaction>
</comment>
<sequence length="485" mass="54496">MCNKQCGLIAGAVVGGLLAVLGGILIPIGNSIIHGTIEKEAVIENGTVAYENWVQTGGAVYRQFWFFDVKNPFEIIEHGAKPVVVEKGPYTYRTRYQPKENITANSNNTISFLLPYGAIFEPSMSIGSEADNVTSLNLAVAGAFSLFPPWTHSMLNQLIKNTNSSLFQYRTVQEILWGYRDPLLQNKMTGLFVPVSKTEYIYFLNYNGTFDGYYTVFTGKDDIRKTAMIDRWKGERHLSYWNDTYCDMVNGTDGSSFAPFIDKKKPLYFFSSDICRSVYAEFESSQNLKGITVYRYTLPPKTFAAPAVNLDNRCYCTDRVATNNCTLGGILDISRCKDGIPIYISLPHFLHGSEILKEAITGINPHEDHHSTYLDVEPFTGFSMRFAKRLQINLMIGPSQKIEVLSKIKDNIFFPVVWLNETAALDDATAEEFKASLTSRMELLETVEITLIGIGLVIFLACTISLCVFKNKKRGKEKKVTFIYG</sequence>
<dbReference type="GO" id="GO:0005044">
    <property type="term" value="F:scavenger receptor activity"/>
    <property type="evidence" value="ECO:0000318"/>
    <property type="project" value="GO_Central"/>
</dbReference>
<evidence type="ECO:0000256" key="32">
    <source>
        <dbReference type="PIRSR" id="PIRSR605428-52"/>
    </source>
</evidence>
<dbReference type="GO" id="GO:0007155">
    <property type="term" value="P:cell adhesion"/>
    <property type="evidence" value="ECO:0007669"/>
    <property type="project" value="UniProtKB-KW"/>
</dbReference>
<evidence type="ECO:0000256" key="30">
    <source>
        <dbReference type="ARBA" id="ARBA00032188"/>
    </source>
</evidence>
<evidence type="ECO:0000256" key="3">
    <source>
        <dbReference type="ARBA" id="ARBA00000934"/>
    </source>
</evidence>
<evidence type="ECO:0000256" key="27">
    <source>
        <dbReference type="ARBA" id="ARBA00023949"/>
    </source>
</evidence>
<keyword evidence="13" id="KW-1003">Cell membrane</keyword>
<proteinExistence type="inferred from homology"/>
<dbReference type="GO" id="GO:0005041">
    <property type="term" value="F:low-density lipoprotein particle receptor activity"/>
    <property type="evidence" value="ECO:0000318"/>
    <property type="project" value="GO_Central"/>
</dbReference>